<dbReference type="Proteomes" id="UP000009374">
    <property type="component" value="Unassembled WGS sequence"/>
</dbReference>
<dbReference type="InterPro" id="IPR036265">
    <property type="entry name" value="HIT-like_sf"/>
</dbReference>
<evidence type="ECO:0000313" key="6">
    <source>
        <dbReference type="Proteomes" id="UP000009374"/>
    </source>
</evidence>
<sequence>MTESTTETCLFCRIVRGEIPAGRLRESPDSLAIADISPQAPHHCLLIPKRHATDIGEFMKGPRAAEEMADLLAVGLGLVAEKGLSERGYRLVVNTGREGGQTVPHLHIHLLAGREMGWPPG</sequence>
<dbReference type="InterPro" id="IPR011146">
    <property type="entry name" value="HIT-like"/>
</dbReference>
<dbReference type="CDD" id="cd01276">
    <property type="entry name" value="PKCI_related"/>
    <property type="match status" value="1"/>
</dbReference>
<dbReference type="Gene3D" id="3.30.428.10">
    <property type="entry name" value="HIT-like"/>
    <property type="match status" value="1"/>
</dbReference>
<evidence type="ECO:0000313" key="5">
    <source>
        <dbReference type="EMBL" id="EES52380.1"/>
    </source>
</evidence>
<dbReference type="EMBL" id="GG693878">
    <property type="protein sequence ID" value="EES52380.1"/>
    <property type="molecule type" value="Genomic_DNA"/>
</dbReference>
<protein>
    <submittedName>
        <fullName evidence="5">Histidine triad (HIT) protein</fullName>
    </submittedName>
</protein>
<reference evidence="5 6" key="1">
    <citation type="journal article" date="2009" name="Appl. Environ. Microbiol.">
        <title>Community genomic and proteomic analyses of chemoautotrophic iron-oxidizing "Leptospirillum rubarum" (Group II) and "Leptospirillum ferrodiazotrophum" (Group III) bacteria in acid mine drainage biofilms.</title>
        <authorList>
            <person name="Goltsman D.S."/>
            <person name="Denef V.J."/>
            <person name="Singer S.W."/>
            <person name="VerBerkmoes N.C."/>
            <person name="Lefsrud M."/>
            <person name="Mueller R.S."/>
            <person name="Dick G.J."/>
            <person name="Sun C.L."/>
            <person name="Wheeler K.E."/>
            <person name="Zemla A."/>
            <person name="Baker B.J."/>
            <person name="Hauser L."/>
            <person name="Land M."/>
            <person name="Shah M.B."/>
            <person name="Thelen M.P."/>
            <person name="Hettich R.L."/>
            <person name="Banfield J.F."/>
        </authorList>
    </citation>
    <scope>NUCLEOTIDE SEQUENCE [LARGE SCALE GENOMIC DNA]</scope>
</reference>
<gene>
    <name evidence="5" type="ORF">UBAL3_94240177</name>
</gene>
<evidence type="ECO:0000259" key="4">
    <source>
        <dbReference type="PROSITE" id="PS51084"/>
    </source>
</evidence>
<evidence type="ECO:0000256" key="3">
    <source>
        <dbReference type="PROSITE-ProRule" id="PRU00464"/>
    </source>
</evidence>
<dbReference type="GO" id="GO:0003824">
    <property type="term" value="F:catalytic activity"/>
    <property type="evidence" value="ECO:0007669"/>
    <property type="project" value="InterPro"/>
</dbReference>
<feature type="short sequence motif" description="Histidine triad motif" evidence="2 3">
    <location>
        <begin position="105"/>
        <end position="109"/>
    </location>
</feature>
<feature type="domain" description="HIT" evidence="4">
    <location>
        <begin position="10"/>
        <end position="121"/>
    </location>
</feature>
<dbReference type="InterPro" id="IPR019808">
    <property type="entry name" value="Histidine_triad_CS"/>
</dbReference>
<evidence type="ECO:0000256" key="1">
    <source>
        <dbReference type="PIRSR" id="PIRSR601310-1"/>
    </source>
</evidence>
<accession>C6HYU5</accession>
<feature type="active site" description="Tele-AMP-histidine intermediate" evidence="1">
    <location>
        <position position="107"/>
    </location>
</feature>
<proteinExistence type="predicted"/>
<dbReference type="SUPFAM" id="SSF54197">
    <property type="entry name" value="HIT-like"/>
    <property type="match status" value="1"/>
</dbReference>
<name>C6HYU5_9BACT</name>
<dbReference type="Pfam" id="PF01230">
    <property type="entry name" value="HIT"/>
    <property type="match status" value="1"/>
</dbReference>
<dbReference type="PRINTS" id="PR00332">
    <property type="entry name" value="HISTRIAD"/>
</dbReference>
<organism evidence="5 6">
    <name type="scientific">Leptospirillum ferrodiazotrophum</name>
    <dbReference type="NCBI Taxonomy" id="412449"/>
    <lineage>
        <taxon>Bacteria</taxon>
        <taxon>Pseudomonadati</taxon>
        <taxon>Nitrospirota</taxon>
        <taxon>Nitrospiria</taxon>
        <taxon>Nitrospirales</taxon>
        <taxon>Nitrospiraceae</taxon>
        <taxon>Leptospirillum</taxon>
    </lineage>
</organism>
<dbReference type="PANTHER" id="PTHR23089">
    <property type="entry name" value="HISTIDINE TRIAD HIT PROTEIN"/>
    <property type="match status" value="1"/>
</dbReference>
<dbReference type="PROSITE" id="PS00892">
    <property type="entry name" value="HIT_1"/>
    <property type="match status" value="1"/>
</dbReference>
<dbReference type="AlphaFoldDB" id="C6HYU5"/>
<dbReference type="InterPro" id="IPR001310">
    <property type="entry name" value="Histidine_triad_HIT"/>
</dbReference>
<dbReference type="PROSITE" id="PS51084">
    <property type="entry name" value="HIT_2"/>
    <property type="match status" value="1"/>
</dbReference>
<evidence type="ECO:0000256" key="2">
    <source>
        <dbReference type="PIRSR" id="PIRSR601310-3"/>
    </source>
</evidence>
<keyword evidence="6" id="KW-1185">Reference proteome</keyword>